<protein>
    <submittedName>
        <fullName evidence="3">Uncharacterized protein</fullName>
    </submittedName>
</protein>
<dbReference type="InterPro" id="IPR012349">
    <property type="entry name" value="Split_barrel_FMN-bd"/>
</dbReference>
<feature type="domain" description="DUF2470" evidence="1">
    <location>
        <begin position="162"/>
        <end position="231"/>
    </location>
</feature>
<dbReference type="Pfam" id="PF13883">
    <property type="entry name" value="CREG_beta-barrel"/>
    <property type="match status" value="1"/>
</dbReference>
<accession>A0A3D9HDW0</accession>
<gene>
    <name evidence="3" type="ORF">DFP90_10923</name>
</gene>
<dbReference type="InterPro" id="IPR055343">
    <property type="entry name" value="CREG_beta-barrel"/>
</dbReference>
<evidence type="ECO:0000259" key="2">
    <source>
        <dbReference type="Pfam" id="PF13883"/>
    </source>
</evidence>
<evidence type="ECO:0000259" key="1">
    <source>
        <dbReference type="Pfam" id="PF10615"/>
    </source>
</evidence>
<dbReference type="RefSeq" id="WP_115937817.1">
    <property type="nucleotide sequence ID" value="NZ_QRDW01000009.1"/>
</dbReference>
<dbReference type="Pfam" id="PF10615">
    <property type="entry name" value="DUF2470"/>
    <property type="match status" value="1"/>
</dbReference>
<keyword evidence="4" id="KW-1185">Reference proteome</keyword>
<evidence type="ECO:0000313" key="4">
    <source>
        <dbReference type="Proteomes" id="UP000256845"/>
    </source>
</evidence>
<organism evidence="3 4">
    <name type="scientific">Aestuariispira insulae</name>
    <dbReference type="NCBI Taxonomy" id="1461337"/>
    <lineage>
        <taxon>Bacteria</taxon>
        <taxon>Pseudomonadati</taxon>
        <taxon>Pseudomonadota</taxon>
        <taxon>Alphaproteobacteria</taxon>
        <taxon>Rhodospirillales</taxon>
        <taxon>Kiloniellaceae</taxon>
        <taxon>Aestuariispira</taxon>
    </lineage>
</organism>
<comment type="caution">
    <text evidence="3">The sequence shown here is derived from an EMBL/GenBank/DDBJ whole genome shotgun (WGS) entry which is preliminary data.</text>
</comment>
<dbReference type="GO" id="GO:0005737">
    <property type="term" value="C:cytoplasm"/>
    <property type="evidence" value="ECO:0007669"/>
    <property type="project" value="UniProtKB-ARBA"/>
</dbReference>
<proteinExistence type="predicted"/>
<dbReference type="Gene3D" id="3.20.180.10">
    <property type="entry name" value="PNP-oxidase-like"/>
    <property type="match status" value="1"/>
</dbReference>
<dbReference type="PANTHER" id="PTHR13343:SF17">
    <property type="entry name" value="CELLULAR REPRESSOR OF E1A-STIMULATED GENES, ISOFORM A"/>
    <property type="match status" value="1"/>
</dbReference>
<evidence type="ECO:0000313" key="3">
    <source>
        <dbReference type="EMBL" id="RED47659.1"/>
    </source>
</evidence>
<dbReference type="AlphaFoldDB" id="A0A3D9HDW0"/>
<feature type="domain" description="CREG-like beta-barrel" evidence="2">
    <location>
        <begin position="6"/>
        <end position="145"/>
    </location>
</feature>
<dbReference type="EMBL" id="QRDW01000009">
    <property type="protein sequence ID" value="RED47659.1"/>
    <property type="molecule type" value="Genomic_DNA"/>
</dbReference>
<dbReference type="SUPFAM" id="SSF50475">
    <property type="entry name" value="FMN-binding split barrel"/>
    <property type="match status" value="1"/>
</dbReference>
<dbReference type="InterPro" id="IPR037119">
    <property type="entry name" value="Haem_oxidase_HugZ-like_sf"/>
</dbReference>
<sequence length="239" mass="26495">MTKTTALECRSLIRALDRATLATRMAGDPEQPYASLVLAACDLEAAPLLFLSDLAEHTKNLKADGRASLLFDGTGGLDNPLTGSRITVQGRFKRSDDPMLLDRYCRRHPSAEVYRGFKDFHLYRMEVSWVHMVAGFGQIHWVEGDKVVFPEDGADALNRAEEGIINHMNADHSDAIGLYANRLLGLDGVGWRMTGIDPDGCDLRRGGETARVGFDKKVHNAKEARDELVRLTNLARNDD</sequence>
<name>A0A3D9HDW0_9PROT</name>
<dbReference type="OrthoDB" id="9814594at2"/>
<dbReference type="Proteomes" id="UP000256845">
    <property type="component" value="Unassembled WGS sequence"/>
</dbReference>
<dbReference type="InterPro" id="IPR019595">
    <property type="entry name" value="DUF2470"/>
</dbReference>
<reference evidence="3 4" key="1">
    <citation type="submission" date="2018-07" db="EMBL/GenBank/DDBJ databases">
        <title>Genomic Encyclopedia of Type Strains, Phase III (KMG-III): the genomes of soil and plant-associated and newly described type strains.</title>
        <authorList>
            <person name="Whitman W."/>
        </authorList>
    </citation>
    <scope>NUCLEOTIDE SEQUENCE [LARGE SCALE GENOMIC DNA]</scope>
    <source>
        <strain evidence="3 4">CECT 8488</strain>
    </source>
</reference>
<dbReference type="PANTHER" id="PTHR13343">
    <property type="entry name" value="CREG1 PROTEIN"/>
    <property type="match status" value="1"/>
</dbReference>
<dbReference type="Gene3D" id="2.30.110.10">
    <property type="entry name" value="Electron Transport, Fmn-binding Protein, Chain A"/>
    <property type="match status" value="1"/>
</dbReference>